<keyword evidence="11" id="KW-0464">Manganese</keyword>
<dbReference type="EMBL" id="FOLM01000008">
    <property type="protein sequence ID" value="SFC97463.1"/>
    <property type="molecule type" value="Genomic_DNA"/>
</dbReference>
<keyword evidence="8" id="KW-0067">ATP-binding</keyword>
<gene>
    <name evidence="17" type="ORF">SAMN05421773_10820</name>
</gene>
<dbReference type="SMART" id="SM00065">
    <property type="entry name" value="GAF"/>
    <property type="match status" value="1"/>
</dbReference>
<evidence type="ECO:0000256" key="11">
    <source>
        <dbReference type="ARBA" id="ARBA00023211"/>
    </source>
</evidence>
<evidence type="ECO:0000256" key="14">
    <source>
        <dbReference type="ARBA" id="ARBA00075117"/>
    </source>
</evidence>
<dbReference type="SMART" id="SM00086">
    <property type="entry name" value="PAC"/>
    <property type="match status" value="1"/>
</dbReference>
<evidence type="ECO:0000256" key="12">
    <source>
        <dbReference type="ARBA" id="ARBA00047761"/>
    </source>
</evidence>
<evidence type="ECO:0000256" key="13">
    <source>
        <dbReference type="ARBA" id="ARBA00056274"/>
    </source>
</evidence>
<evidence type="ECO:0000313" key="17">
    <source>
        <dbReference type="EMBL" id="SFC97463.1"/>
    </source>
</evidence>
<dbReference type="InterPro" id="IPR052016">
    <property type="entry name" value="Bact_Sigma-Reg"/>
</dbReference>
<dbReference type="Gene3D" id="3.30.450.40">
    <property type="match status" value="1"/>
</dbReference>
<dbReference type="InterPro" id="IPR001932">
    <property type="entry name" value="PPM-type_phosphatase-like_dom"/>
</dbReference>
<dbReference type="Pfam" id="PF07228">
    <property type="entry name" value="SpoIIE"/>
    <property type="match status" value="1"/>
</dbReference>
<accession>A0A1I1NRR0</accession>
<evidence type="ECO:0000256" key="7">
    <source>
        <dbReference type="ARBA" id="ARBA00022801"/>
    </source>
</evidence>
<dbReference type="STRING" id="910347.SAMN05421773_10820"/>
<keyword evidence="3" id="KW-0808">Transferase</keyword>
<feature type="domain" description="PAC" evidence="16">
    <location>
        <begin position="105"/>
        <end position="157"/>
    </location>
</feature>
<keyword evidence="4" id="KW-0479">Metal-binding</keyword>
<dbReference type="GO" id="GO:0016301">
    <property type="term" value="F:kinase activity"/>
    <property type="evidence" value="ECO:0007669"/>
    <property type="project" value="UniProtKB-KW"/>
</dbReference>
<evidence type="ECO:0000256" key="2">
    <source>
        <dbReference type="ARBA" id="ARBA00022553"/>
    </source>
</evidence>
<evidence type="ECO:0000256" key="5">
    <source>
        <dbReference type="ARBA" id="ARBA00022741"/>
    </source>
</evidence>
<dbReference type="Pfam" id="PF13185">
    <property type="entry name" value="GAF_2"/>
    <property type="match status" value="1"/>
</dbReference>
<dbReference type="OrthoDB" id="118142at2"/>
<dbReference type="PANTHER" id="PTHR43156:SF2">
    <property type="entry name" value="STAGE II SPORULATION PROTEIN E"/>
    <property type="match status" value="1"/>
</dbReference>
<dbReference type="InterPro" id="IPR003018">
    <property type="entry name" value="GAF"/>
</dbReference>
<dbReference type="SMART" id="SM00331">
    <property type="entry name" value="PP2C_SIG"/>
    <property type="match status" value="1"/>
</dbReference>
<keyword evidence="6" id="KW-0418">Kinase</keyword>
<dbReference type="SUPFAM" id="SSF55781">
    <property type="entry name" value="GAF domain-like"/>
    <property type="match status" value="1"/>
</dbReference>
<dbReference type="GO" id="GO:0004722">
    <property type="term" value="F:protein serine/threonine phosphatase activity"/>
    <property type="evidence" value="ECO:0007669"/>
    <property type="project" value="UniProtKB-EC"/>
</dbReference>
<dbReference type="GO" id="GO:0005524">
    <property type="term" value="F:ATP binding"/>
    <property type="evidence" value="ECO:0007669"/>
    <property type="project" value="UniProtKB-KW"/>
</dbReference>
<evidence type="ECO:0000256" key="1">
    <source>
        <dbReference type="ARBA" id="ARBA00013081"/>
    </source>
</evidence>
<dbReference type="Proteomes" id="UP000199207">
    <property type="component" value="Unassembled WGS sequence"/>
</dbReference>
<evidence type="ECO:0000256" key="10">
    <source>
        <dbReference type="ARBA" id="ARBA00022912"/>
    </source>
</evidence>
<keyword evidence="10" id="KW-0904">Protein phosphatase</keyword>
<organism evidence="17 18">
    <name type="scientific">Streptomyces aidingensis</name>
    <dbReference type="NCBI Taxonomy" id="910347"/>
    <lineage>
        <taxon>Bacteria</taxon>
        <taxon>Bacillati</taxon>
        <taxon>Actinomycetota</taxon>
        <taxon>Actinomycetes</taxon>
        <taxon>Kitasatosporales</taxon>
        <taxon>Streptomycetaceae</taxon>
        <taxon>Streptomyces</taxon>
    </lineage>
</organism>
<dbReference type="InterPro" id="IPR013655">
    <property type="entry name" value="PAS_fold_3"/>
</dbReference>
<keyword evidence="18" id="KW-1185">Reference proteome</keyword>
<keyword evidence="2" id="KW-0597">Phosphoprotein</keyword>
<evidence type="ECO:0000256" key="4">
    <source>
        <dbReference type="ARBA" id="ARBA00022723"/>
    </source>
</evidence>
<dbReference type="Pfam" id="PF08447">
    <property type="entry name" value="PAS_3"/>
    <property type="match status" value="1"/>
</dbReference>
<keyword evidence="7" id="KW-0378">Hydrolase</keyword>
<name>A0A1I1NRR0_9ACTN</name>
<sequence length="565" mass="61147">MSVLAAVGVPMAAPPDPGTTSAASLADWPAGADVTLTLNRIGRFDWDLDHGLMHLDRMAEEVFDLEPGRYAPTVEDIGGSRLPPTEGARLDAVISHAIKDHRPGYGSYIKIRRRDGELRWTHIQGHILRDAADRPYRIIGVVRDVSQELAQPPGPLTLESHHDQQSQMVEETTAALAYARTVQDVLDVLHGSRGLGRLGVVSLILGFVEGSHIRQVAEGHEGSIVPELELTRISDNYPLSEVVRTLSPRWIRSRREFAESYPSLWPHIAGLDVTSAAYLPLIAQGRPIGAIGLLFKGRRVFHPADRTLITALTSAVAQSVQRAKLYDQGRELAESLQRAMLPHSVPEIAGMRAAVSYRSSEEGRDIGGDWYDVIRLPGGRVAAVIGDVQGHDTHAAAVMGQLRIVLRAYAAEGLPASIVMVRASAFLRDLDTDRFATCLYAEADPASGRVGLVRAGHLDPLLWPPGGECHSYPVLGALPLGLGPLSAAAYPMTSLEMVPGETLLMFTDGLVERRGTDLEEGVRALAAAVPRGPEDLDELAAWLCRPTPGREGEGQDDAAMVLLRR</sequence>
<dbReference type="Gene3D" id="3.60.40.10">
    <property type="entry name" value="PPM-type phosphatase domain"/>
    <property type="match status" value="1"/>
</dbReference>
<comment type="catalytic activity">
    <reaction evidence="12">
        <text>O-phospho-L-seryl-[protein] + H2O = L-seryl-[protein] + phosphate</text>
        <dbReference type="Rhea" id="RHEA:20629"/>
        <dbReference type="Rhea" id="RHEA-COMP:9863"/>
        <dbReference type="Rhea" id="RHEA-COMP:11604"/>
        <dbReference type="ChEBI" id="CHEBI:15377"/>
        <dbReference type="ChEBI" id="CHEBI:29999"/>
        <dbReference type="ChEBI" id="CHEBI:43474"/>
        <dbReference type="ChEBI" id="CHEBI:83421"/>
        <dbReference type="EC" id="3.1.3.16"/>
    </reaction>
</comment>
<evidence type="ECO:0000256" key="9">
    <source>
        <dbReference type="ARBA" id="ARBA00022842"/>
    </source>
</evidence>
<evidence type="ECO:0000256" key="3">
    <source>
        <dbReference type="ARBA" id="ARBA00022679"/>
    </source>
</evidence>
<dbReference type="InterPro" id="IPR035965">
    <property type="entry name" value="PAS-like_dom_sf"/>
</dbReference>
<dbReference type="InterPro" id="IPR001610">
    <property type="entry name" value="PAC"/>
</dbReference>
<keyword evidence="9" id="KW-0460">Magnesium</keyword>
<dbReference type="PANTHER" id="PTHR43156">
    <property type="entry name" value="STAGE II SPORULATION PROTEIN E-RELATED"/>
    <property type="match status" value="1"/>
</dbReference>
<dbReference type="GO" id="GO:0046872">
    <property type="term" value="F:metal ion binding"/>
    <property type="evidence" value="ECO:0007669"/>
    <property type="project" value="UniProtKB-KW"/>
</dbReference>
<keyword evidence="5" id="KW-0547">Nucleotide-binding</keyword>
<dbReference type="InterPro" id="IPR000700">
    <property type="entry name" value="PAS-assoc_C"/>
</dbReference>
<dbReference type="PROSITE" id="PS50113">
    <property type="entry name" value="PAC"/>
    <property type="match status" value="1"/>
</dbReference>
<dbReference type="InterPro" id="IPR000014">
    <property type="entry name" value="PAS"/>
</dbReference>
<dbReference type="SUPFAM" id="SSF81606">
    <property type="entry name" value="PP2C-like"/>
    <property type="match status" value="1"/>
</dbReference>
<dbReference type="EC" id="3.1.3.16" evidence="1"/>
<evidence type="ECO:0000256" key="8">
    <source>
        <dbReference type="ARBA" id="ARBA00022840"/>
    </source>
</evidence>
<reference evidence="17 18" key="1">
    <citation type="submission" date="2016-10" db="EMBL/GenBank/DDBJ databases">
        <authorList>
            <person name="de Groot N.N."/>
        </authorList>
    </citation>
    <scope>NUCLEOTIDE SEQUENCE [LARGE SCALE GENOMIC DNA]</scope>
    <source>
        <strain evidence="17 18">CGMCC 4.5739</strain>
    </source>
</reference>
<dbReference type="InterPro" id="IPR029016">
    <property type="entry name" value="GAF-like_dom_sf"/>
</dbReference>
<evidence type="ECO:0000313" key="18">
    <source>
        <dbReference type="Proteomes" id="UP000199207"/>
    </source>
</evidence>
<dbReference type="Gene3D" id="3.30.450.20">
    <property type="entry name" value="PAS domain"/>
    <property type="match status" value="1"/>
</dbReference>
<evidence type="ECO:0000256" key="6">
    <source>
        <dbReference type="ARBA" id="ARBA00022777"/>
    </source>
</evidence>
<proteinExistence type="predicted"/>
<dbReference type="SUPFAM" id="SSF55785">
    <property type="entry name" value="PYP-like sensor domain (PAS domain)"/>
    <property type="match status" value="1"/>
</dbReference>
<evidence type="ECO:0000256" key="15">
    <source>
        <dbReference type="ARBA" id="ARBA00081350"/>
    </source>
</evidence>
<evidence type="ECO:0000259" key="16">
    <source>
        <dbReference type="PROSITE" id="PS50113"/>
    </source>
</evidence>
<dbReference type="CDD" id="cd00130">
    <property type="entry name" value="PAS"/>
    <property type="match status" value="1"/>
</dbReference>
<dbReference type="InterPro" id="IPR036457">
    <property type="entry name" value="PPM-type-like_dom_sf"/>
</dbReference>
<comment type="function">
    <text evidence="13">Primarily acts as an independent SigF regulator that is sensitive to the osmosensory signal, mediating the cross talk of PknD with the SigF regulon. Possesses both phosphatase and kinase activities. The kinase domain functions as a classic anti-sigma factor-like kinase to phosphorylate the anti-anti-sigma factor domain at the canonical regulatory site, and the phosphatase domain antagonizes this activity.</text>
</comment>
<dbReference type="AlphaFoldDB" id="A0A1I1NRR0"/>
<dbReference type="FunFam" id="3.60.40.10:FF:000005">
    <property type="entry name" value="Serine/threonine protein phosphatase"/>
    <property type="match status" value="1"/>
</dbReference>
<protein>
    <recommendedName>
        <fullName evidence="1">protein-serine/threonine phosphatase</fullName>
        <ecNumber evidence="1">3.1.3.16</ecNumber>
    </recommendedName>
    <alternativeName>
        <fullName evidence="15">Protein-serine/threonine phosphatase</fullName>
    </alternativeName>
    <alternativeName>
        <fullName evidence="14">Serine/threonine-protein kinase</fullName>
    </alternativeName>
</protein>